<dbReference type="EMBL" id="WTYD01000001">
    <property type="protein sequence ID" value="MXO53307.1"/>
    <property type="molecule type" value="Genomic_DNA"/>
</dbReference>
<sequence>MTSKEQFDLHAAKRSTLILLFLGLLNSAEAEMTKTSSTIRQANLARAIRAVQACGLEIQRVELSSDGSVSLITNQNTVAEISPFDQWKEKKNARPS</sequence>
<dbReference type="AlphaFoldDB" id="A0A844Y7D4"/>
<dbReference type="RefSeq" id="WP_160660184.1">
    <property type="nucleotide sequence ID" value="NZ_BAABDV010000001.1"/>
</dbReference>
<evidence type="ECO:0000313" key="2">
    <source>
        <dbReference type="Proteomes" id="UP000430272"/>
    </source>
</evidence>
<organism evidence="1 2">
    <name type="scientific">Qipengyuania pelagi</name>
    <dbReference type="NCBI Taxonomy" id="994320"/>
    <lineage>
        <taxon>Bacteria</taxon>
        <taxon>Pseudomonadati</taxon>
        <taxon>Pseudomonadota</taxon>
        <taxon>Alphaproteobacteria</taxon>
        <taxon>Sphingomonadales</taxon>
        <taxon>Erythrobacteraceae</taxon>
        <taxon>Qipengyuania</taxon>
    </lineage>
</organism>
<comment type="caution">
    <text evidence="1">The sequence shown here is derived from an EMBL/GenBank/DDBJ whole genome shotgun (WGS) entry which is preliminary data.</text>
</comment>
<reference evidence="1 2" key="1">
    <citation type="submission" date="2019-12" db="EMBL/GenBank/DDBJ databases">
        <title>Genomic-based taxomic classification of the family Erythrobacteraceae.</title>
        <authorList>
            <person name="Xu L."/>
        </authorList>
    </citation>
    <scope>NUCLEOTIDE SEQUENCE [LARGE SCALE GENOMIC DNA]</scope>
    <source>
        <strain evidence="1 2">JCM 17468</strain>
    </source>
</reference>
<proteinExistence type="predicted"/>
<accession>A0A844Y7D4</accession>
<dbReference type="Proteomes" id="UP000430272">
    <property type="component" value="Unassembled WGS sequence"/>
</dbReference>
<protein>
    <submittedName>
        <fullName evidence="1">Uncharacterized protein</fullName>
    </submittedName>
</protein>
<gene>
    <name evidence="1" type="ORF">GRI47_04705</name>
</gene>
<keyword evidence="2" id="KW-1185">Reference proteome</keyword>
<evidence type="ECO:0000313" key="1">
    <source>
        <dbReference type="EMBL" id="MXO53307.1"/>
    </source>
</evidence>
<name>A0A844Y7D4_9SPHN</name>